<dbReference type="InterPro" id="IPR035681">
    <property type="entry name" value="ComA-like_MBL"/>
</dbReference>
<gene>
    <name evidence="8" type="ORF">F6B43_01825</name>
</gene>
<protein>
    <submittedName>
        <fullName evidence="8">ComEC/Rec2 family competence protein</fullName>
    </submittedName>
</protein>
<feature type="transmembrane region" description="Helical" evidence="6">
    <location>
        <begin position="41"/>
        <end position="59"/>
    </location>
</feature>
<dbReference type="NCBIfam" id="TIGR00360">
    <property type="entry name" value="ComEC_N-term"/>
    <property type="match status" value="1"/>
</dbReference>
<feature type="transmembrane region" description="Helical" evidence="6">
    <location>
        <begin position="449"/>
        <end position="469"/>
    </location>
</feature>
<proteinExistence type="predicted"/>
<feature type="transmembrane region" description="Helical" evidence="6">
    <location>
        <begin position="334"/>
        <end position="351"/>
    </location>
</feature>
<dbReference type="InterPro" id="IPR001279">
    <property type="entry name" value="Metallo-B-lactamas"/>
</dbReference>
<dbReference type="PANTHER" id="PTHR30619:SF1">
    <property type="entry name" value="RECOMBINATION PROTEIN 2"/>
    <property type="match status" value="1"/>
</dbReference>
<evidence type="ECO:0000256" key="2">
    <source>
        <dbReference type="ARBA" id="ARBA00022475"/>
    </source>
</evidence>
<dbReference type="InterPro" id="IPR036866">
    <property type="entry name" value="RibonucZ/Hydroxyglut_hydro"/>
</dbReference>
<dbReference type="Pfam" id="PF00753">
    <property type="entry name" value="Lactamase_B"/>
    <property type="match status" value="1"/>
</dbReference>
<dbReference type="InterPro" id="IPR052159">
    <property type="entry name" value="Competence_DNA_uptake"/>
</dbReference>
<dbReference type="SUPFAM" id="SSF56281">
    <property type="entry name" value="Metallo-hydrolase/oxidoreductase"/>
    <property type="match status" value="1"/>
</dbReference>
<evidence type="ECO:0000256" key="3">
    <source>
        <dbReference type="ARBA" id="ARBA00022692"/>
    </source>
</evidence>
<accession>A0A5J5J344</accession>
<feature type="transmembrane region" description="Helical" evidence="6">
    <location>
        <begin position="357"/>
        <end position="375"/>
    </location>
</feature>
<dbReference type="Gene3D" id="3.60.15.10">
    <property type="entry name" value="Ribonuclease Z/Hydroxyacylglutathione hydrolase-like"/>
    <property type="match status" value="1"/>
</dbReference>
<dbReference type="AlphaFoldDB" id="A0A5J5J344"/>
<organism evidence="8 9">
    <name type="scientific">Microbacterium rhizomatis</name>
    <dbReference type="NCBI Taxonomy" id="1631477"/>
    <lineage>
        <taxon>Bacteria</taxon>
        <taxon>Bacillati</taxon>
        <taxon>Actinomycetota</taxon>
        <taxon>Actinomycetes</taxon>
        <taxon>Micrococcales</taxon>
        <taxon>Microbacteriaceae</taxon>
        <taxon>Microbacterium</taxon>
    </lineage>
</organism>
<dbReference type="InterPro" id="IPR004477">
    <property type="entry name" value="ComEC_N"/>
</dbReference>
<comment type="caution">
    <text evidence="8">The sequence shown here is derived from an EMBL/GenBank/DDBJ whole genome shotgun (WGS) entry which is preliminary data.</text>
</comment>
<dbReference type="GO" id="GO:0005886">
    <property type="term" value="C:plasma membrane"/>
    <property type="evidence" value="ECO:0007669"/>
    <property type="project" value="UniProtKB-SubCell"/>
</dbReference>
<comment type="subcellular location">
    <subcellularLocation>
        <location evidence="1">Cell membrane</location>
        <topology evidence="1">Multi-pass membrane protein</topology>
    </subcellularLocation>
</comment>
<evidence type="ECO:0000256" key="4">
    <source>
        <dbReference type="ARBA" id="ARBA00022989"/>
    </source>
</evidence>
<feature type="transmembrane region" description="Helical" evidence="6">
    <location>
        <begin position="261"/>
        <end position="282"/>
    </location>
</feature>
<evidence type="ECO:0000313" key="8">
    <source>
        <dbReference type="EMBL" id="KAA9110450.1"/>
    </source>
</evidence>
<keyword evidence="4 6" id="KW-1133">Transmembrane helix</keyword>
<dbReference type="Proteomes" id="UP000325827">
    <property type="component" value="Unassembled WGS sequence"/>
</dbReference>
<name>A0A5J5J344_9MICO</name>
<keyword evidence="5 6" id="KW-0472">Membrane</keyword>
<reference evidence="9" key="1">
    <citation type="submission" date="2019-09" db="EMBL/GenBank/DDBJ databases">
        <title>Mumia zhuanghuii sp. nov. isolated from the intestinal contents of plateau pika (Ochotona curzoniae) in the Qinghai-Tibet plateau of China.</title>
        <authorList>
            <person name="Tian Z."/>
        </authorList>
    </citation>
    <scope>NUCLEOTIDE SEQUENCE [LARGE SCALE GENOMIC DNA]</scope>
    <source>
        <strain evidence="9">JCM 30598</strain>
    </source>
</reference>
<dbReference type="PANTHER" id="PTHR30619">
    <property type="entry name" value="DNA INTERNALIZATION/COMPETENCE PROTEIN COMEC/REC2"/>
    <property type="match status" value="1"/>
</dbReference>
<evidence type="ECO:0000256" key="6">
    <source>
        <dbReference type="SAM" id="Phobius"/>
    </source>
</evidence>
<dbReference type="EMBL" id="VYSA01000001">
    <property type="protein sequence ID" value="KAA9110450.1"/>
    <property type="molecule type" value="Genomic_DNA"/>
</dbReference>
<feature type="domain" description="Metallo-beta-lactamase" evidence="7">
    <location>
        <begin position="554"/>
        <end position="735"/>
    </location>
</feature>
<evidence type="ECO:0000256" key="1">
    <source>
        <dbReference type="ARBA" id="ARBA00004651"/>
    </source>
</evidence>
<keyword evidence="9" id="KW-1185">Reference proteome</keyword>
<dbReference type="RefSeq" id="WP_150447225.1">
    <property type="nucleotide sequence ID" value="NZ_VYSA01000001.1"/>
</dbReference>
<evidence type="ECO:0000259" key="7">
    <source>
        <dbReference type="SMART" id="SM00849"/>
    </source>
</evidence>
<keyword evidence="2" id="KW-1003">Cell membrane</keyword>
<dbReference type="Pfam" id="PF03772">
    <property type="entry name" value="Competence"/>
    <property type="match status" value="1"/>
</dbReference>
<feature type="transmembrane region" description="Helical" evidence="6">
    <location>
        <begin position="12"/>
        <end position="35"/>
    </location>
</feature>
<feature type="transmembrane region" description="Helical" evidence="6">
    <location>
        <begin position="71"/>
        <end position="95"/>
    </location>
</feature>
<dbReference type="CDD" id="cd07731">
    <property type="entry name" value="ComA-like_MBL-fold"/>
    <property type="match status" value="1"/>
</dbReference>
<keyword evidence="3 6" id="KW-0812">Transmembrane</keyword>
<feature type="transmembrane region" description="Helical" evidence="6">
    <location>
        <begin position="413"/>
        <end position="442"/>
    </location>
</feature>
<evidence type="ECO:0000313" key="9">
    <source>
        <dbReference type="Proteomes" id="UP000325827"/>
    </source>
</evidence>
<evidence type="ECO:0000256" key="5">
    <source>
        <dbReference type="ARBA" id="ARBA00023136"/>
    </source>
</evidence>
<feature type="transmembrane region" description="Helical" evidence="6">
    <location>
        <begin position="387"/>
        <end position="407"/>
    </location>
</feature>
<feature type="transmembrane region" description="Helical" evidence="6">
    <location>
        <begin position="481"/>
        <end position="499"/>
    </location>
</feature>
<dbReference type="SMART" id="SM00849">
    <property type="entry name" value="Lactamase_B"/>
    <property type="match status" value="1"/>
</dbReference>
<sequence>MRSANPTSTARWWRTLRLLPVAALAWIVAGVITVIPEAAQVTALCGWIAAFAILGALVLRTRSRDGTRGDGAMRALVVAIVSVAAGAAVASHVALAQPDRDAALARGLGGGRAIAVHARVVGKVENRAGELAFDAVAFQIDAGSTSHPLDVPVAIRVAPALVDRPDALDVGSAVTARGTAWATRPGQREVLGVSAGRGVEVDEPPDGVLAAASDLRRGLLSAVRGLPEPGAGLVPGLAVGDTSAVDPALDAEMKASSLSHLTAVSGANCAIVVGLAFAAAALAGLRRSLRVVAGLTALTGFVVLVTPEPSVVRAAAMAAIAMLSVQLGRPAAGMSILTLAVTVLLVGDPWLAGSLGFALSTAATASLLLFARPLAVGLSRHLPRGLALALSVPLAAQLACGPLLVLITPTVPLYGVVANLLAAPAAPVATIVGLAACLTVGVPLLQSGLAAIAWLPASWIAATASTTTALPGGQVPWLEGWAGVAVLATVGIAIGVIVIGRGALRSRARPLHAISIALLSAVIGVTAGTAALTSVAGRWTLPQDWSILACDVGQGDAVLIRSGTSYALIDTGPAPEPLARCLSRLGIGHLDLLVLTHYDKDHAGGVAAVRGMVGAVIYGPPASQANQAVVDGLRAGGAETTAGALGMHGTLGAAEWRVLWPRPPALSRAFPAGNDACVVLEVRGSGMPTAIFLGDMSESSQAALAASGVLLPAYDVVKVAHHGSADQDPRLYAAIHAAVAVISVGAGNDYGHPRSVTLAFLQELGCVIARTDQSGIVAVSRTDAGVGVWRERAPPPVGTAQ</sequence>
<feature type="transmembrane region" description="Helical" evidence="6">
    <location>
        <begin position="511"/>
        <end position="532"/>
    </location>
</feature>
<dbReference type="OrthoDB" id="7177610at2"/>